<dbReference type="RefSeq" id="XP_656944.2">
    <property type="nucleotide sequence ID" value="XM_651852.2"/>
</dbReference>
<proteinExistence type="predicted"/>
<dbReference type="PANTHER" id="PTHR10519:SF20">
    <property type="entry name" value="G-PROTEIN COUPLED RECEPTOR 156-RELATED"/>
    <property type="match status" value="1"/>
</dbReference>
<keyword evidence="4" id="KW-0297">G-protein coupled receptor</keyword>
<dbReference type="Pfam" id="PF01094">
    <property type="entry name" value="ANF_receptor"/>
    <property type="match status" value="1"/>
</dbReference>
<dbReference type="HOGENOM" id="CLU_644717_0_0_1"/>
<dbReference type="Gene3D" id="3.40.50.2300">
    <property type="match status" value="1"/>
</dbReference>
<dbReference type="VEuPathDB" id="AmoebaDB:EHI5A_043440"/>
<protein>
    <recommendedName>
        <fullName evidence="10">Receptor ligand binding region domain-containing protein</fullName>
    </recommendedName>
</protein>
<dbReference type="OMA" id="FRIIEYT"/>
<reference evidence="11" key="2">
    <citation type="submission" date="2007-03" db="EMBL/GenBank/DDBJ databases">
        <authorList>
            <person name="Lorenzi H."/>
            <person name="Amedeo P."/>
            <person name="Inman J."/>
            <person name="Schobel S."/>
            <person name="Caler E."/>
        </authorList>
    </citation>
    <scope>GENOME REANNOTATION</scope>
    <source>
        <strain evidence="11">HM-1:IMSS</strain>
    </source>
</reference>
<dbReference type="InterPro" id="IPR028082">
    <property type="entry name" value="Peripla_BP_I"/>
</dbReference>
<dbReference type="KEGG" id="ehi:EHI_096680"/>
<dbReference type="VEuPathDB" id="AmoebaDB:KM1_052230"/>
<dbReference type="SUPFAM" id="SSF53822">
    <property type="entry name" value="Periplasmic binding protein-like I"/>
    <property type="match status" value="1"/>
</dbReference>
<accession>C4LWI0</accession>
<dbReference type="EMBL" id="DS571163">
    <property type="protein sequence ID" value="EAL51563.2"/>
    <property type="molecule type" value="Genomic_DNA"/>
</dbReference>
<evidence type="ECO:0000256" key="3">
    <source>
        <dbReference type="ARBA" id="ARBA00022989"/>
    </source>
</evidence>
<keyword evidence="6" id="KW-0675">Receptor</keyword>
<reference evidence="11" key="1">
    <citation type="journal article" date="2005" name="Nature">
        <title>The genome of the protist parasite Entamoeba histolytica.</title>
        <authorList>
            <person name="Loftus B."/>
            <person name="Anderson I."/>
            <person name="Davies R."/>
            <person name="Alsmark U.C."/>
            <person name="Samuelson J."/>
            <person name="Amedeo P."/>
            <person name="Roncaglia P."/>
            <person name="Berriman M."/>
            <person name="Hirt R.P."/>
            <person name="Mann B.J."/>
            <person name="Nozaki T."/>
            <person name="Suh B."/>
            <person name="Pop M."/>
            <person name="Duchene M."/>
            <person name="Ackers J."/>
            <person name="Tannich E."/>
            <person name="Leippe M."/>
            <person name="Hofer M."/>
            <person name="Bruchhaus I."/>
            <person name="Willhoeft U."/>
            <person name="Bhattacharya A."/>
            <person name="Chillingworth T."/>
            <person name="Churcher C."/>
            <person name="Hance Z."/>
            <person name="Harris B."/>
            <person name="Harris D."/>
            <person name="Jagels K."/>
            <person name="Moule S."/>
            <person name="Mungall K."/>
            <person name="Ormond D."/>
            <person name="Squares R."/>
            <person name="Whitehead S."/>
            <person name="Quail M.A."/>
            <person name="Rabbinowitsch E."/>
            <person name="Norbertczak H."/>
            <person name="Price C."/>
            <person name="Wang Z."/>
            <person name="Guillen N."/>
            <person name="Gilchrist C."/>
            <person name="Stroup S.E."/>
            <person name="Bhattacharya S."/>
            <person name="Lohia A."/>
            <person name="Foster P.G."/>
            <person name="Sicheritz-Ponten T."/>
            <person name="Weber C."/>
            <person name="Singh U."/>
            <person name="Mukherjee C."/>
            <person name="El-Sayed N.M."/>
            <person name="Petri W.A.Jr."/>
            <person name="Clark C.G."/>
            <person name="Embley T.M."/>
            <person name="Barrell B."/>
            <person name="Fraser C.M."/>
            <person name="Hall N."/>
        </authorList>
    </citation>
    <scope>NUCLEOTIDE SEQUENCE [LARGE SCALE GENOMIC DNA]</scope>
    <source>
        <strain evidence="11">HM-1:IMSS</strain>
    </source>
</reference>
<evidence type="ECO:0000256" key="7">
    <source>
        <dbReference type="ARBA" id="ARBA00023180"/>
    </source>
</evidence>
<evidence type="ECO:0000256" key="4">
    <source>
        <dbReference type="ARBA" id="ARBA00023040"/>
    </source>
</evidence>
<dbReference type="VEuPathDB" id="AmoebaDB:EHI7A_022080"/>
<feature type="chain" id="PRO_5002940563" description="Receptor ligand binding region domain-containing protein" evidence="9">
    <location>
        <begin position="20"/>
        <end position="426"/>
    </location>
</feature>
<evidence type="ECO:0000256" key="2">
    <source>
        <dbReference type="ARBA" id="ARBA00022692"/>
    </source>
</evidence>
<dbReference type="STRING" id="5759.C4LWI0"/>
<evidence type="ECO:0000256" key="5">
    <source>
        <dbReference type="ARBA" id="ARBA00023136"/>
    </source>
</evidence>
<keyword evidence="8" id="KW-0807">Transducer</keyword>
<dbReference type="GeneID" id="3411260"/>
<dbReference type="Proteomes" id="UP000001926">
    <property type="component" value="Partially assembled WGS sequence"/>
</dbReference>
<name>C4LWI0_ENTH1</name>
<dbReference type="InterPro" id="IPR001828">
    <property type="entry name" value="ANF_lig-bd_rcpt"/>
</dbReference>
<evidence type="ECO:0000256" key="6">
    <source>
        <dbReference type="ARBA" id="ARBA00023170"/>
    </source>
</evidence>
<evidence type="ECO:0000256" key="8">
    <source>
        <dbReference type="ARBA" id="ARBA00023224"/>
    </source>
</evidence>
<organism evidence="11 12">
    <name type="scientific">Entamoeba histolytica (strain ATCC 30459 / HM-1:IMSS / ABRM)</name>
    <dbReference type="NCBI Taxonomy" id="294381"/>
    <lineage>
        <taxon>Eukaryota</taxon>
        <taxon>Amoebozoa</taxon>
        <taxon>Evosea</taxon>
        <taxon>Archamoebae</taxon>
        <taxon>Mastigamoebida</taxon>
        <taxon>Entamoebidae</taxon>
        <taxon>Entamoeba</taxon>
    </lineage>
</organism>
<dbReference type="InterPro" id="IPR002455">
    <property type="entry name" value="GPCR3_GABA-B"/>
</dbReference>
<keyword evidence="9" id="KW-0732">Signal</keyword>
<keyword evidence="12" id="KW-1185">Reference proteome</keyword>
<evidence type="ECO:0000256" key="1">
    <source>
        <dbReference type="ARBA" id="ARBA00004370"/>
    </source>
</evidence>
<keyword evidence="5" id="KW-0472">Membrane</keyword>
<evidence type="ECO:0000259" key="10">
    <source>
        <dbReference type="Pfam" id="PF01094"/>
    </source>
</evidence>
<dbReference type="PANTHER" id="PTHR10519">
    <property type="entry name" value="GABA-B RECEPTOR"/>
    <property type="match status" value="1"/>
</dbReference>
<comment type="subcellular location">
    <subcellularLocation>
        <location evidence="1">Membrane</location>
    </subcellularLocation>
</comment>
<dbReference type="AlphaFoldDB" id="C4LWI0"/>
<dbReference type="OrthoDB" id="425344at2759"/>
<keyword evidence="2" id="KW-0812">Transmembrane</keyword>
<dbReference type="VEuPathDB" id="AmoebaDB:EHI8A_019040"/>
<evidence type="ECO:0000313" key="11">
    <source>
        <dbReference type="EMBL" id="EAL51563.2"/>
    </source>
</evidence>
<dbReference type="InParanoid" id="C4LWI0"/>
<gene>
    <name evidence="11" type="ORF">EHI_096680</name>
</gene>
<evidence type="ECO:0000313" key="12">
    <source>
        <dbReference type="Proteomes" id="UP000001926"/>
    </source>
</evidence>
<sequence length="426" mass="48439">MNIREFTFIIFLMFNFSYAKNHVAVSISNLPEDIVYNKTYFDIIDYTFKKLGVSVTLHAYHPDPNNISTVHTIHDQMMKDGTNYAIIGDTITSTTSELIICQDSYVFKQKGQEIPIISNSATSDTLSNKDDYPNFMRTIPVDSASYQSIIEFIHSFKKKKVAMIYTNDPSGNSGYFRVNKLCNQKNIALLGIQYGENMPDMGNLDGIDTIISNMYMEELFDTWKRFPEVLETKMWVLPDAAMVISEADFELNGFKEVLNNKTNVVIASLFSESNDISKEFKAIKKDKKSFNSLNESRIKLTLIRESKFGSPLPPLGKGYYDVVVSLVEGWKKCGNTYNFTKFISSKFTGATGKVLFDSNGDRIGVMGISRLLLGNNGYPVIAQFEDNTIRFVSNWQSFMIGYTESDIQNSSTRLLMLFITFYLFIL</sequence>
<dbReference type="GO" id="GO:0016020">
    <property type="term" value="C:membrane"/>
    <property type="evidence" value="ECO:0007669"/>
    <property type="project" value="UniProtKB-SubCell"/>
</dbReference>
<feature type="signal peptide" evidence="9">
    <location>
        <begin position="1"/>
        <end position="19"/>
    </location>
</feature>
<dbReference type="GO" id="GO:0004965">
    <property type="term" value="F:G protein-coupled GABA receptor activity"/>
    <property type="evidence" value="ECO:0007669"/>
    <property type="project" value="InterPro"/>
</dbReference>
<dbReference type="VEuPathDB" id="AmoebaDB:EHI_096680"/>
<evidence type="ECO:0000256" key="9">
    <source>
        <dbReference type="SAM" id="SignalP"/>
    </source>
</evidence>
<feature type="domain" description="Receptor ligand binding region" evidence="10">
    <location>
        <begin position="113"/>
        <end position="364"/>
    </location>
</feature>
<keyword evidence="3" id="KW-1133">Transmembrane helix</keyword>
<keyword evidence="7" id="KW-0325">Glycoprotein</keyword>